<name>D0N1Y6_PHYIT</name>
<reference evidence="3" key="1">
    <citation type="journal article" date="2009" name="Nature">
        <title>Genome sequence and analysis of the Irish potato famine pathogen Phytophthora infestans.</title>
        <authorList>
            <consortium name="The Broad Institute Genome Sequencing Platform"/>
            <person name="Haas B.J."/>
            <person name="Kamoun S."/>
            <person name="Zody M.C."/>
            <person name="Jiang R.H."/>
            <person name="Handsaker R.E."/>
            <person name="Cano L.M."/>
            <person name="Grabherr M."/>
            <person name="Kodira C.D."/>
            <person name="Raffaele S."/>
            <person name="Torto-Alalibo T."/>
            <person name="Bozkurt T.O."/>
            <person name="Ah-Fong A.M."/>
            <person name="Alvarado L."/>
            <person name="Anderson V.L."/>
            <person name="Armstrong M.R."/>
            <person name="Avrova A."/>
            <person name="Baxter L."/>
            <person name="Beynon J."/>
            <person name="Boevink P.C."/>
            <person name="Bollmann S.R."/>
            <person name="Bos J.I."/>
            <person name="Bulone V."/>
            <person name="Cai G."/>
            <person name="Cakir C."/>
            <person name="Carrington J.C."/>
            <person name="Chawner M."/>
            <person name="Conti L."/>
            <person name="Costanzo S."/>
            <person name="Ewan R."/>
            <person name="Fahlgren N."/>
            <person name="Fischbach M.A."/>
            <person name="Fugelstad J."/>
            <person name="Gilroy E.M."/>
            <person name="Gnerre S."/>
            <person name="Green P.J."/>
            <person name="Grenville-Briggs L.J."/>
            <person name="Griffith J."/>
            <person name="Grunwald N.J."/>
            <person name="Horn K."/>
            <person name="Horner N.R."/>
            <person name="Hu C.H."/>
            <person name="Huitema E."/>
            <person name="Jeong D.H."/>
            <person name="Jones A.M."/>
            <person name="Jones J.D."/>
            <person name="Jones R.W."/>
            <person name="Karlsson E.K."/>
            <person name="Kunjeti S.G."/>
            <person name="Lamour K."/>
            <person name="Liu Z."/>
            <person name="Ma L."/>
            <person name="Maclean D."/>
            <person name="Chibucos M.C."/>
            <person name="McDonald H."/>
            <person name="McWalters J."/>
            <person name="Meijer H.J."/>
            <person name="Morgan W."/>
            <person name="Morris P.F."/>
            <person name="Munro C.A."/>
            <person name="O'Neill K."/>
            <person name="Ospina-Giraldo M."/>
            <person name="Pinzon A."/>
            <person name="Pritchard L."/>
            <person name="Ramsahoye B."/>
            <person name="Ren Q."/>
            <person name="Restrepo S."/>
            <person name="Roy S."/>
            <person name="Sadanandom A."/>
            <person name="Savidor A."/>
            <person name="Schornack S."/>
            <person name="Schwartz D.C."/>
            <person name="Schumann U.D."/>
            <person name="Schwessinger B."/>
            <person name="Seyer L."/>
            <person name="Sharpe T."/>
            <person name="Silvar C."/>
            <person name="Song J."/>
            <person name="Studholme D.J."/>
            <person name="Sykes S."/>
            <person name="Thines M."/>
            <person name="van de Vondervoort P.J."/>
            <person name="Phuntumart V."/>
            <person name="Wawra S."/>
            <person name="Weide R."/>
            <person name="Win J."/>
            <person name="Young C."/>
            <person name="Zhou S."/>
            <person name="Fry W."/>
            <person name="Meyers B.C."/>
            <person name="van West P."/>
            <person name="Ristaino J."/>
            <person name="Govers F."/>
            <person name="Birch P.R."/>
            <person name="Whisson S.C."/>
            <person name="Judelson H.S."/>
            <person name="Nusbaum C."/>
        </authorList>
    </citation>
    <scope>NUCLEOTIDE SEQUENCE [LARGE SCALE GENOMIC DNA]</scope>
    <source>
        <strain evidence="3">T30-4</strain>
    </source>
</reference>
<proteinExistence type="predicted"/>
<feature type="compositionally biased region" description="Basic residues" evidence="1">
    <location>
        <begin position="7"/>
        <end position="24"/>
    </location>
</feature>
<dbReference type="InParanoid" id="D0N1Y6"/>
<evidence type="ECO:0000313" key="2">
    <source>
        <dbReference type="EMBL" id="EEY68315.1"/>
    </source>
</evidence>
<feature type="region of interest" description="Disordered" evidence="1">
    <location>
        <begin position="1"/>
        <end position="24"/>
    </location>
</feature>
<dbReference type="RefSeq" id="XP_002905474.1">
    <property type="nucleotide sequence ID" value="XM_002905428.1"/>
</dbReference>
<keyword evidence="3" id="KW-1185">Reference proteome</keyword>
<dbReference type="Proteomes" id="UP000006643">
    <property type="component" value="Unassembled WGS sequence"/>
</dbReference>
<dbReference type="GeneID" id="9475945"/>
<dbReference type="VEuPathDB" id="FungiDB:PITG_04748"/>
<dbReference type="KEGG" id="pif:PITG_04748"/>
<dbReference type="OrthoDB" id="136116at2759"/>
<dbReference type="EMBL" id="DS028123">
    <property type="protein sequence ID" value="EEY68315.1"/>
    <property type="molecule type" value="Genomic_DNA"/>
</dbReference>
<dbReference type="AlphaFoldDB" id="D0N1Y6"/>
<sequence>MAPTRKNQQRVKKSTSKKSARKARVKTRAGKCTHWIESEDRTCRNPLNPANKKYCTAHLDELARRVTMKLSPLEATALTLFRKYDLTEAIYDETSRLVESVLHDAAVSRHPSTAEVNAWEASQAFRPVMDKLTKSMEKLNTHKY</sequence>
<organism evidence="2 3">
    <name type="scientific">Phytophthora infestans (strain T30-4)</name>
    <name type="common">Potato late blight agent</name>
    <dbReference type="NCBI Taxonomy" id="403677"/>
    <lineage>
        <taxon>Eukaryota</taxon>
        <taxon>Sar</taxon>
        <taxon>Stramenopiles</taxon>
        <taxon>Oomycota</taxon>
        <taxon>Peronosporomycetes</taxon>
        <taxon>Peronosporales</taxon>
        <taxon>Peronosporaceae</taxon>
        <taxon>Phytophthora</taxon>
    </lineage>
</organism>
<evidence type="ECO:0000256" key="1">
    <source>
        <dbReference type="SAM" id="MobiDB-lite"/>
    </source>
</evidence>
<dbReference type="HOGENOM" id="CLU_1790701_0_0_1"/>
<accession>D0N1Y6</accession>
<protein>
    <submittedName>
        <fullName evidence="2">Uncharacterized protein</fullName>
    </submittedName>
</protein>
<gene>
    <name evidence="2" type="ORF">PITG_04748</name>
</gene>
<evidence type="ECO:0000313" key="3">
    <source>
        <dbReference type="Proteomes" id="UP000006643"/>
    </source>
</evidence>